<sequence>MARVTVEDCLRHVSNRFELVHLAIERVKQLRKGAEPLVRCKNKEIVVALREIAAGKVRFDNLDELAREAEERQAIKTLEAPVELPEGEAAPEAPAAAGTAPEGTPA</sequence>
<evidence type="ECO:0000256" key="7">
    <source>
        <dbReference type="ARBA" id="ARBA00023163"/>
    </source>
</evidence>
<dbReference type="PANTHER" id="PTHR34476">
    <property type="entry name" value="DNA-DIRECTED RNA POLYMERASE SUBUNIT OMEGA"/>
    <property type="match status" value="1"/>
</dbReference>
<dbReference type="SMART" id="SM01409">
    <property type="entry name" value="RNA_pol_Rpb6"/>
    <property type="match status" value="1"/>
</dbReference>
<dbReference type="Proteomes" id="UP000469346">
    <property type="component" value="Unassembled WGS sequence"/>
</dbReference>
<dbReference type="EMBL" id="JAAGRR010000038">
    <property type="protein sequence ID" value="NDY42160.1"/>
    <property type="molecule type" value="Genomic_DNA"/>
</dbReference>
<dbReference type="Pfam" id="PF01192">
    <property type="entry name" value="RNA_pol_Rpb6"/>
    <property type="match status" value="1"/>
</dbReference>
<evidence type="ECO:0000256" key="4">
    <source>
        <dbReference type="ARBA" id="ARBA00022478"/>
    </source>
</evidence>
<keyword evidence="6 10" id="KW-0548">Nucleotidyltransferase</keyword>
<evidence type="ECO:0000256" key="3">
    <source>
        <dbReference type="ARBA" id="ARBA00013725"/>
    </source>
</evidence>
<comment type="catalytic activity">
    <reaction evidence="9 10">
        <text>RNA(n) + a ribonucleoside 5'-triphosphate = RNA(n+1) + diphosphate</text>
        <dbReference type="Rhea" id="RHEA:21248"/>
        <dbReference type="Rhea" id="RHEA-COMP:14527"/>
        <dbReference type="Rhea" id="RHEA-COMP:17342"/>
        <dbReference type="ChEBI" id="CHEBI:33019"/>
        <dbReference type="ChEBI" id="CHEBI:61557"/>
        <dbReference type="ChEBI" id="CHEBI:140395"/>
        <dbReference type="EC" id="2.7.7.6"/>
    </reaction>
</comment>
<dbReference type="GO" id="GO:0006351">
    <property type="term" value="P:DNA-templated transcription"/>
    <property type="evidence" value="ECO:0007669"/>
    <property type="project" value="UniProtKB-UniRule"/>
</dbReference>
<dbReference type="AlphaFoldDB" id="A0A6N9TP00"/>
<reference evidence="12 13" key="1">
    <citation type="submission" date="2020-02" db="EMBL/GenBank/DDBJ databases">
        <title>Comparative genomics of sulfur disproportionating microorganisms.</title>
        <authorList>
            <person name="Ward L.M."/>
            <person name="Bertran E."/>
            <person name="Johnston D.T."/>
        </authorList>
    </citation>
    <scope>NUCLEOTIDE SEQUENCE [LARGE SCALE GENOMIC DNA]</scope>
    <source>
        <strain evidence="12 13">DSM 100025</strain>
    </source>
</reference>
<evidence type="ECO:0000256" key="9">
    <source>
        <dbReference type="ARBA" id="ARBA00048552"/>
    </source>
</evidence>
<feature type="compositionally biased region" description="Low complexity" evidence="11">
    <location>
        <begin position="78"/>
        <end position="106"/>
    </location>
</feature>
<evidence type="ECO:0000256" key="6">
    <source>
        <dbReference type="ARBA" id="ARBA00022695"/>
    </source>
</evidence>
<dbReference type="InterPro" id="IPR006110">
    <property type="entry name" value="Pol_omega/Rpo6/RPB6"/>
</dbReference>
<dbReference type="GO" id="GO:0003677">
    <property type="term" value="F:DNA binding"/>
    <property type="evidence" value="ECO:0007669"/>
    <property type="project" value="UniProtKB-UniRule"/>
</dbReference>
<dbReference type="Gene3D" id="3.90.940.10">
    <property type="match status" value="1"/>
</dbReference>
<evidence type="ECO:0000256" key="2">
    <source>
        <dbReference type="ARBA" id="ARBA00012418"/>
    </source>
</evidence>
<dbReference type="HAMAP" id="MF_00366">
    <property type="entry name" value="RNApol_bact_RpoZ"/>
    <property type="match status" value="1"/>
</dbReference>
<dbReference type="GO" id="GO:0003899">
    <property type="term" value="F:DNA-directed RNA polymerase activity"/>
    <property type="evidence" value="ECO:0007669"/>
    <property type="project" value="UniProtKB-UniRule"/>
</dbReference>
<evidence type="ECO:0000313" key="13">
    <source>
        <dbReference type="Proteomes" id="UP000469346"/>
    </source>
</evidence>
<dbReference type="InterPro" id="IPR003716">
    <property type="entry name" value="DNA-dir_RNA_pol_omega"/>
</dbReference>
<dbReference type="NCBIfam" id="TIGR00690">
    <property type="entry name" value="rpoZ"/>
    <property type="match status" value="1"/>
</dbReference>
<evidence type="ECO:0000256" key="1">
    <source>
        <dbReference type="ARBA" id="ARBA00006711"/>
    </source>
</evidence>
<dbReference type="RefSeq" id="WP_163298307.1">
    <property type="nucleotide sequence ID" value="NZ_JAAGRR010000038.1"/>
</dbReference>
<dbReference type="EC" id="2.7.7.6" evidence="2 10"/>
<organism evidence="12 13">
    <name type="scientific">Dissulfurirhabdus thermomarina</name>
    <dbReference type="NCBI Taxonomy" id="1765737"/>
    <lineage>
        <taxon>Bacteria</taxon>
        <taxon>Deltaproteobacteria</taxon>
        <taxon>Dissulfurirhabdaceae</taxon>
        <taxon>Dissulfurirhabdus</taxon>
    </lineage>
</organism>
<evidence type="ECO:0000256" key="5">
    <source>
        <dbReference type="ARBA" id="ARBA00022679"/>
    </source>
</evidence>
<comment type="function">
    <text evidence="10">Promotes RNA polymerase assembly. Latches the N- and C-terminal regions of the beta' subunit thereby facilitating its interaction with the beta and alpha subunits.</text>
</comment>
<protein>
    <recommendedName>
        <fullName evidence="3 10">DNA-directed RNA polymerase subunit omega</fullName>
        <shortName evidence="10">RNAP omega subunit</shortName>
        <ecNumber evidence="2 10">2.7.7.6</ecNumber>
    </recommendedName>
    <alternativeName>
        <fullName evidence="10">RNA polymerase omega subunit</fullName>
    </alternativeName>
    <alternativeName>
        <fullName evidence="8 10">Transcriptase subunit omega</fullName>
    </alternativeName>
</protein>
<evidence type="ECO:0000256" key="10">
    <source>
        <dbReference type="HAMAP-Rule" id="MF_00366"/>
    </source>
</evidence>
<dbReference type="SUPFAM" id="SSF63562">
    <property type="entry name" value="RPB6/omega subunit-like"/>
    <property type="match status" value="1"/>
</dbReference>
<feature type="region of interest" description="Disordered" evidence="11">
    <location>
        <begin position="77"/>
        <end position="106"/>
    </location>
</feature>
<name>A0A6N9TP00_DISTH</name>
<keyword evidence="7 10" id="KW-0804">Transcription</keyword>
<evidence type="ECO:0000256" key="8">
    <source>
        <dbReference type="ARBA" id="ARBA00029924"/>
    </source>
</evidence>
<evidence type="ECO:0000313" key="12">
    <source>
        <dbReference type="EMBL" id="NDY42160.1"/>
    </source>
</evidence>
<dbReference type="PANTHER" id="PTHR34476:SF1">
    <property type="entry name" value="DNA-DIRECTED RNA POLYMERASE SUBUNIT OMEGA"/>
    <property type="match status" value="1"/>
</dbReference>
<gene>
    <name evidence="10" type="primary">rpoZ</name>
    <name evidence="12" type="ORF">G3N55_04780</name>
</gene>
<comment type="similarity">
    <text evidence="1 10">Belongs to the RNA polymerase subunit omega family.</text>
</comment>
<dbReference type="GO" id="GO:0000428">
    <property type="term" value="C:DNA-directed RNA polymerase complex"/>
    <property type="evidence" value="ECO:0007669"/>
    <property type="project" value="UniProtKB-KW"/>
</dbReference>
<keyword evidence="5 10" id="KW-0808">Transferase</keyword>
<proteinExistence type="inferred from homology"/>
<accession>A0A6N9TP00</accession>
<dbReference type="InterPro" id="IPR036161">
    <property type="entry name" value="RPB6/omega-like_sf"/>
</dbReference>
<comment type="caution">
    <text evidence="12">The sequence shown here is derived from an EMBL/GenBank/DDBJ whole genome shotgun (WGS) entry which is preliminary data.</text>
</comment>
<keyword evidence="4 10" id="KW-0240">DNA-directed RNA polymerase</keyword>
<comment type="subunit">
    <text evidence="10">The RNAP catalytic core consists of 2 alpha, 1 beta, 1 beta' and 1 omega subunit. When a sigma factor is associated with the core the holoenzyme is formed, which can initiate transcription.</text>
</comment>
<keyword evidence="13" id="KW-1185">Reference proteome</keyword>
<evidence type="ECO:0000256" key="11">
    <source>
        <dbReference type="SAM" id="MobiDB-lite"/>
    </source>
</evidence>